<dbReference type="EMBL" id="NAJO01000059">
    <property type="protein sequence ID" value="OQN96985.1"/>
    <property type="molecule type" value="Genomic_DNA"/>
</dbReference>
<dbReference type="AlphaFoldDB" id="A0A1V8SCV8"/>
<dbReference type="InParanoid" id="A0A1V8SCV8"/>
<accession>A0A1V8SCV8</accession>
<evidence type="ECO:0000313" key="2">
    <source>
        <dbReference type="EMBL" id="OQN96985.1"/>
    </source>
</evidence>
<keyword evidence="3" id="KW-1185">Reference proteome</keyword>
<gene>
    <name evidence="2" type="ORF">B0A48_16959</name>
</gene>
<organism evidence="2 3">
    <name type="scientific">Cryoendolithus antarcticus</name>
    <dbReference type="NCBI Taxonomy" id="1507870"/>
    <lineage>
        <taxon>Eukaryota</taxon>
        <taxon>Fungi</taxon>
        <taxon>Dikarya</taxon>
        <taxon>Ascomycota</taxon>
        <taxon>Pezizomycotina</taxon>
        <taxon>Dothideomycetes</taxon>
        <taxon>Dothideomycetidae</taxon>
        <taxon>Cladosporiales</taxon>
        <taxon>Cladosporiaceae</taxon>
        <taxon>Cryoendolithus</taxon>
    </lineage>
</organism>
<protein>
    <submittedName>
        <fullName evidence="2">Uncharacterized protein</fullName>
    </submittedName>
</protein>
<reference evidence="3" key="1">
    <citation type="submission" date="2017-03" db="EMBL/GenBank/DDBJ databases">
        <title>Genomes of endolithic fungi from Antarctica.</title>
        <authorList>
            <person name="Coleine C."/>
            <person name="Masonjones S."/>
            <person name="Stajich J.E."/>
        </authorList>
    </citation>
    <scope>NUCLEOTIDE SEQUENCE [LARGE SCALE GENOMIC DNA]</scope>
    <source>
        <strain evidence="3">CCFEE 5527</strain>
    </source>
</reference>
<sequence>MYLLVPDVAGLRTQIIANLQALSIFSTPPSPHDQILLTSGPNGAYMRALVFASHSVTRYHESTVPYSPRREDSGSKLERELFGTSPAMVVQSRESETIVISKLKIRGPPAESPVLCLDALLETTAEMVGMKFGAAMGEFEAEGSEMVGECFVDCEVLDEVKRGGEGESAGSIESSGTTGSGWGERKFYGDGE</sequence>
<comment type="caution">
    <text evidence="2">The sequence shown here is derived from an EMBL/GenBank/DDBJ whole genome shotgun (WGS) entry which is preliminary data.</text>
</comment>
<evidence type="ECO:0000313" key="3">
    <source>
        <dbReference type="Proteomes" id="UP000192596"/>
    </source>
</evidence>
<feature type="region of interest" description="Disordered" evidence="1">
    <location>
        <begin position="162"/>
        <end position="192"/>
    </location>
</feature>
<name>A0A1V8SCV8_9PEZI</name>
<proteinExistence type="predicted"/>
<feature type="compositionally biased region" description="Basic and acidic residues" evidence="1">
    <location>
        <begin position="183"/>
        <end position="192"/>
    </location>
</feature>
<evidence type="ECO:0000256" key="1">
    <source>
        <dbReference type="SAM" id="MobiDB-lite"/>
    </source>
</evidence>
<feature type="compositionally biased region" description="Low complexity" evidence="1">
    <location>
        <begin position="168"/>
        <end position="177"/>
    </location>
</feature>
<dbReference type="Proteomes" id="UP000192596">
    <property type="component" value="Unassembled WGS sequence"/>
</dbReference>